<dbReference type="GO" id="GO:0000155">
    <property type="term" value="F:phosphorelay sensor kinase activity"/>
    <property type="evidence" value="ECO:0007669"/>
    <property type="project" value="InterPro"/>
</dbReference>
<keyword evidence="1" id="KW-0808">Transferase</keyword>
<dbReference type="SUPFAM" id="SSF55785">
    <property type="entry name" value="PYP-like sensor domain (PAS domain)"/>
    <property type="match status" value="2"/>
</dbReference>
<keyword evidence="7" id="KW-1185">Reference proteome</keyword>
<dbReference type="PANTHER" id="PTHR24421">
    <property type="entry name" value="NITRATE/NITRITE SENSOR PROTEIN NARX-RELATED"/>
    <property type="match status" value="1"/>
</dbReference>
<dbReference type="HOGENOM" id="CLU_396817_0_0_5"/>
<evidence type="ECO:0000313" key="6">
    <source>
        <dbReference type="EMBL" id="EIM25357.1"/>
    </source>
</evidence>
<keyword evidence="3" id="KW-0902">Two-component regulatory system</keyword>
<dbReference type="PANTHER" id="PTHR24421:SF58">
    <property type="entry name" value="SIGNAL TRANSDUCTION HISTIDINE-PROTEIN KINASE_PHOSPHATASE UHPB"/>
    <property type="match status" value="1"/>
</dbReference>
<dbReference type="Gene3D" id="1.20.5.1930">
    <property type="match status" value="1"/>
</dbReference>
<dbReference type="PATRIC" id="fig|864069.3.peg.6516"/>
<protein>
    <submittedName>
        <fullName evidence="6">PAS domain-containing protein,histidine kinase</fullName>
    </submittedName>
</protein>
<dbReference type="eggNOG" id="COG4585">
    <property type="taxonomic scope" value="Bacteria"/>
</dbReference>
<keyword evidence="4" id="KW-0472">Membrane</keyword>
<dbReference type="Pfam" id="PF08448">
    <property type="entry name" value="PAS_4"/>
    <property type="match status" value="2"/>
</dbReference>
<feature type="domain" description="PAS" evidence="5">
    <location>
        <begin position="336"/>
        <end position="387"/>
    </location>
</feature>
<gene>
    <name evidence="6" type="ORF">MicloDRAFT_00060830</name>
</gene>
<sequence>MHGVNPIGRHAQAEPRPRGLARWVVGAVAGTAVLSFLVAAAALSWQALHERHDLLHRGLTASAMAVALIERETQALGNTLRGLSRSPLLEADDLAAFQRQLMATPRPDGSRFILWTSGGQLLNTGVPFGGALPPLPAAPDPAERLAKFPPADAILSERLRSAFDGRNVVAVSLRLDTQAGHAERALTVVVPEEHLVRAARDPDLPDGWTTVILDRRLQPLEGLLPSPQPALRTVPRDVMARLSGPDRNGHLVADGPDGPVLAAFSRADASGYAAVSLAPVALVGGPMRTALFRIALAGAVLLLVGVASAAVLMRRGGPVDALRLDAETSRGELVAANARLNAILGSVSDCYFTLDRTYRIGEINAAAMRWFDLPRMEVIGRSYFDLVGHHPDFDGALEQAIVHRREFRAELRSTYHPGRFVDYRVYPSAEGASVFFGDVTERHAAHLAIREERELLQSSLDALAAHVAFLDERGTIIAVNAAWRRFARDNGFADPAHGIGSSYLAACAAEEPIVRGMEALVAGTETQFRTVYRCDAPDRHRWFQLRANRFLAGGKVRIIVAHEDITDVIDARVAMGEMSERLITLQEEERQRIAAELHDSTAQHLVAAGLHLMHVDRFVERSAGKRIIDEIDRSLETALKELRVFTYLLHPRELEAEGLAGAVRSFAAGFSDRTSLPVAVRVAERTDGLPLDLQRTLLRIAQEALTNAHRHAGASRVVIALRRTFRGVILSIGDDGRGMRRPSPSGHQTLGVGIPGMRIRLHQFGGSLRIRSGRHGTVVRAFIPHNGRGTGMWGGT</sequence>
<dbReference type="Gene3D" id="3.30.450.20">
    <property type="entry name" value="PAS domain"/>
    <property type="match status" value="2"/>
</dbReference>
<dbReference type="Gene3D" id="3.30.565.10">
    <property type="entry name" value="Histidine kinase-like ATPase, C-terminal domain"/>
    <property type="match status" value="1"/>
</dbReference>
<dbReference type="InterPro" id="IPR003594">
    <property type="entry name" value="HATPase_dom"/>
</dbReference>
<dbReference type="STRING" id="864069.MicloDRAFT_00060830"/>
<dbReference type="AlphaFoldDB" id="I4YN15"/>
<dbReference type="InterPro" id="IPR011712">
    <property type="entry name" value="Sig_transdc_His_kin_sub3_dim/P"/>
</dbReference>
<evidence type="ECO:0000256" key="1">
    <source>
        <dbReference type="ARBA" id="ARBA00022679"/>
    </source>
</evidence>
<evidence type="ECO:0000259" key="5">
    <source>
        <dbReference type="PROSITE" id="PS50112"/>
    </source>
</evidence>
<dbReference type="eggNOG" id="COG2205">
    <property type="taxonomic scope" value="Bacteria"/>
</dbReference>
<dbReference type="GO" id="GO:0046983">
    <property type="term" value="F:protein dimerization activity"/>
    <property type="evidence" value="ECO:0007669"/>
    <property type="project" value="InterPro"/>
</dbReference>
<organism evidence="6 7">
    <name type="scientific">Microvirga lotononidis</name>
    <dbReference type="NCBI Taxonomy" id="864069"/>
    <lineage>
        <taxon>Bacteria</taxon>
        <taxon>Pseudomonadati</taxon>
        <taxon>Pseudomonadota</taxon>
        <taxon>Alphaproteobacteria</taxon>
        <taxon>Hyphomicrobiales</taxon>
        <taxon>Methylobacteriaceae</taxon>
        <taxon>Microvirga</taxon>
    </lineage>
</organism>
<evidence type="ECO:0000256" key="4">
    <source>
        <dbReference type="SAM" id="Phobius"/>
    </source>
</evidence>
<accession>I4YN15</accession>
<feature type="transmembrane region" description="Helical" evidence="4">
    <location>
        <begin position="290"/>
        <end position="313"/>
    </location>
</feature>
<keyword evidence="4" id="KW-0812">Transmembrane</keyword>
<dbReference type="Pfam" id="PF02518">
    <property type="entry name" value="HATPase_c"/>
    <property type="match status" value="1"/>
</dbReference>
<keyword evidence="4" id="KW-1133">Transmembrane helix</keyword>
<proteinExistence type="predicted"/>
<dbReference type="Proteomes" id="UP000003947">
    <property type="component" value="Unassembled WGS sequence"/>
</dbReference>
<dbReference type="InterPro" id="IPR013656">
    <property type="entry name" value="PAS_4"/>
</dbReference>
<evidence type="ECO:0000256" key="2">
    <source>
        <dbReference type="ARBA" id="ARBA00022777"/>
    </source>
</evidence>
<feature type="transmembrane region" description="Helical" evidence="4">
    <location>
        <begin position="20"/>
        <end position="45"/>
    </location>
</feature>
<dbReference type="InterPro" id="IPR050482">
    <property type="entry name" value="Sensor_HK_TwoCompSys"/>
</dbReference>
<dbReference type="SMART" id="SM00091">
    <property type="entry name" value="PAS"/>
    <property type="match status" value="2"/>
</dbReference>
<keyword evidence="2 6" id="KW-0418">Kinase</keyword>
<dbReference type="Pfam" id="PF07730">
    <property type="entry name" value="HisKA_3"/>
    <property type="match status" value="1"/>
</dbReference>
<dbReference type="SMART" id="SM00387">
    <property type="entry name" value="HATPase_c"/>
    <property type="match status" value="1"/>
</dbReference>
<evidence type="ECO:0000256" key="3">
    <source>
        <dbReference type="ARBA" id="ARBA00023012"/>
    </source>
</evidence>
<dbReference type="EMBL" id="JH660647">
    <property type="protein sequence ID" value="EIM25357.1"/>
    <property type="molecule type" value="Genomic_DNA"/>
</dbReference>
<dbReference type="InterPro" id="IPR000014">
    <property type="entry name" value="PAS"/>
</dbReference>
<dbReference type="InterPro" id="IPR035965">
    <property type="entry name" value="PAS-like_dom_sf"/>
</dbReference>
<dbReference type="InterPro" id="IPR036890">
    <property type="entry name" value="HATPase_C_sf"/>
</dbReference>
<dbReference type="SUPFAM" id="SSF55874">
    <property type="entry name" value="ATPase domain of HSP90 chaperone/DNA topoisomerase II/histidine kinase"/>
    <property type="match status" value="1"/>
</dbReference>
<dbReference type="PROSITE" id="PS50112">
    <property type="entry name" value="PAS"/>
    <property type="match status" value="1"/>
</dbReference>
<evidence type="ECO:0000313" key="7">
    <source>
        <dbReference type="Proteomes" id="UP000003947"/>
    </source>
</evidence>
<reference evidence="6 7" key="1">
    <citation type="submission" date="2012-02" db="EMBL/GenBank/DDBJ databases">
        <title>Improved High-Quality Draft sequence of Microvirga sp. WSM3557.</title>
        <authorList>
            <consortium name="US DOE Joint Genome Institute"/>
            <person name="Lucas S."/>
            <person name="Han J."/>
            <person name="Lapidus A."/>
            <person name="Cheng J.-F."/>
            <person name="Goodwin L."/>
            <person name="Pitluck S."/>
            <person name="Peters L."/>
            <person name="Zhang X."/>
            <person name="Detter J.C."/>
            <person name="Han C."/>
            <person name="Tapia R."/>
            <person name="Land M."/>
            <person name="Hauser L."/>
            <person name="Kyrpides N."/>
            <person name="Ivanova N."/>
            <person name="Pagani I."/>
            <person name="Brau L."/>
            <person name="Yates R."/>
            <person name="O'Hara G."/>
            <person name="Rui T."/>
            <person name="Howieson J."/>
            <person name="Reeve W."/>
            <person name="Woyke T."/>
        </authorList>
    </citation>
    <scope>NUCLEOTIDE SEQUENCE [LARGE SCALE GENOMIC DNA]</scope>
    <source>
        <strain evidence="6 7">WSM3557</strain>
    </source>
</reference>
<dbReference type="CDD" id="cd00130">
    <property type="entry name" value="PAS"/>
    <property type="match status" value="1"/>
</dbReference>
<dbReference type="GO" id="GO:0016020">
    <property type="term" value="C:membrane"/>
    <property type="evidence" value="ECO:0007669"/>
    <property type="project" value="InterPro"/>
</dbReference>
<name>I4YN15_9HYPH</name>
<dbReference type="eggNOG" id="COG2202">
    <property type="taxonomic scope" value="Bacteria"/>
</dbReference>
<dbReference type="CDD" id="cd16917">
    <property type="entry name" value="HATPase_UhpB-NarQ-NarX-like"/>
    <property type="match status" value="1"/>
</dbReference>